<dbReference type="STRING" id="156980.SAMN04489745_1089"/>
<dbReference type="Pfam" id="PF03239">
    <property type="entry name" value="FTR1"/>
    <property type="match status" value="1"/>
</dbReference>
<protein>
    <submittedName>
        <fullName evidence="7">High-affinity iron transporter</fullName>
    </submittedName>
</protein>
<gene>
    <name evidence="7" type="ORF">SAMN04489745_1089</name>
</gene>
<evidence type="ECO:0000256" key="1">
    <source>
        <dbReference type="ARBA" id="ARBA00004141"/>
    </source>
</evidence>
<dbReference type="InterPro" id="IPR004923">
    <property type="entry name" value="FTR1/Fip1/EfeU"/>
</dbReference>
<evidence type="ECO:0000256" key="4">
    <source>
        <dbReference type="ARBA" id="ARBA00022989"/>
    </source>
</evidence>
<evidence type="ECO:0000256" key="6">
    <source>
        <dbReference type="SAM" id="Phobius"/>
    </source>
</evidence>
<reference evidence="7 8" key="1">
    <citation type="submission" date="2016-10" db="EMBL/GenBank/DDBJ databases">
        <authorList>
            <person name="de Groot N.N."/>
        </authorList>
    </citation>
    <scope>NUCLEOTIDE SEQUENCE [LARGE SCALE GENOMIC DNA]</scope>
    <source>
        <strain evidence="7 8">DSM 10495</strain>
    </source>
</reference>
<evidence type="ECO:0000313" key="8">
    <source>
        <dbReference type="Proteomes" id="UP000182652"/>
    </source>
</evidence>
<evidence type="ECO:0000313" key="7">
    <source>
        <dbReference type="EMBL" id="SEB72992.1"/>
    </source>
</evidence>
<sequence>MLGNFLIGLREGLEATLVVVILMAYLVKSGRSHLLPKLWIGIGAAVSISIAFGALLTFGPRGLTFEAQEAIGGSLSIVAVGMVTWMVFWMARTARTLGTELHGKIDAAATGAAWGIILVGALSVGREGLETALFLWAAAQATGESTVPLLGAVLGLAVAVLLGYLLHRGVLKINLGKFFTVTGIFLILVAGGVLSYGIHDLQEAGLLPGLHHLAFDVSGAIPPDSWYGTLLKGTFNFSPATTWLEAIAWWAYVVPTLYFYLRNYRRSQAARKAAAARRAAQSIPAEAATVVSRTAAPAS</sequence>
<dbReference type="PANTHER" id="PTHR31632:SF2">
    <property type="entry name" value="PLASMA MEMBRANE IRON PERMEASE"/>
    <property type="match status" value="1"/>
</dbReference>
<keyword evidence="8" id="KW-1185">Reference proteome</keyword>
<dbReference type="PANTHER" id="PTHR31632">
    <property type="entry name" value="IRON TRANSPORTER FTH1"/>
    <property type="match status" value="1"/>
</dbReference>
<dbReference type="NCBIfam" id="NF041756">
    <property type="entry name" value="EfeU"/>
    <property type="match status" value="1"/>
</dbReference>
<comment type="subcellular location">
    <subcellularLocation>
        <location evidence="1">Membrane</location>
        <topology evidence="1">Multi-pass membrane protein</topology>
    </subcellularLocation>
</comment>
<feature type="transmembrane region" description="Helical" evidence="6">
    <location>
        <begin position="145"/>
        <end position="166"/>
    </location>
</feature>
<evidence type="ECO:0000256" key="5">
    <source>
        <dbReference type="ARBA" id="ARBA00023136"/>
    </source>
</evidence>
<proteinExistence type="inferred from homology"/>
<keyword evidence="5 6" id="KW-0472">Membrane</keyword>
<feature type="transmembrane region" description="Helical" evidence="6">
    <location>
        <begin position="103"/>
        <end position="125"/>
    </location>
</feature>
<dbReference type="GO" id="GO:0033573">
    <property type="term" value="C:high-affinity iron permease complex"/>
    <property type="evidence" value="ECO:0007669"/>
    <property type="project" value="InterPro"/>
</dbReference>
<organism evidence="7 8">
    <name type="scientific">Arthrobacter woluwensis</name>
    <dbReference type="NCBI Taxonomy" id="156980"/>
    <lineage>
        <taxon>Bacteria</taxon>
        <taxon>Bacillati</taxon>
        <taxon>Actinomycetota</taxon>
        <taxon>Actinomycetes</taxon>
        <taxon>Micrococcales</taxon>
        <taxon>Micrococcaceae</taxon>
        <taxon>Arthrobacter</taxon>
    </lineage>
</organism>
<feature type="transmembrane region" description="Helical" evidence="6">
    <location>
        <begin position="6"/>
        <end position="26"/>
    </location>
</feature>
<comment type="similarity">
    <text evidence="2">Belongs to the oxidase-dependent Fe transporter (OFeT) (TC 9.A.10.1) family.</text>
</comment>
<evidence type="ECO:0000256" key="3">
    <source>
        <dbReference type="ARBA" id="ARBA00022692"/>
    </source>
</evidence>
<dbReference type="RefSeq" id="WP_066211756.1">
    <property type="nucleotide sequence ID" value="NZ_FNSN01000003.1"/>
</dbReference>
<feature type="transmembrane region" description="Helical" evidence="6">
    <location>
        <begin position="70"/>
        <end position="91"/>
    </location>
</feature>
<dbReference type="AlphaFoldDB" id="A0A1H4LS07"/>
<feature type="transmembrane region" description="Helical" evidence="6">
    <location>
        <begin position="178"/>
        <end position="198"/>
    </location>
</feature>
<dbReference type="EMBL" id="FNSN01000003">
    <property type="protein sequence ID" value="SEB72992.1"/>
    <property type="molecule type" value="Genomic_DNA"/>
</dbReference>
<dbReference type="GO" id="GO:0015093">
    <property type="term" value="F:ferrous iron transmembrane transporter activity"/>
    <property type="evidence" value="ECO:0007669"/>
    <property type="project" value="TreeGrafter"/>
</dbReference>
<feature type="transmembrane region" description="Helical" evidence="6">
    <location>
        <begin position="240"/>
        <end position="261"/>
    </location>
</feature>
<dbReference type="Proteomes" id="UP000182652">
    <property type="component" value="Unassembled WGS sequence"/>
</dbReference>
<keyword evidence="4 6" id="KW-1133">Transmembrane helix</keyword>
<name>A0A1H4LS07_9MICC</name>
<accession>A0A1H4LS07</accession>
<keyword evidence="3 6" id="KW-0812">Transmembrane</keyword>
<feature type="transmembrane region" description="Helical" evidence="6">
    <location>
        <begin position="38"/>
        <end position="58"/>
    </location>
</feature>
<evidence type="ECO:0000256" key="2">
    <source>
        <dbReference type="ARBA" id="ARBA00008333"/>
    </source>
</evidence>